<comment type="caution">
    <text evidence="2">The sequence shown here is derived from an EMBL/GenBank/DDBJ whole genome shotgun (WGS) entry which is preliminary data.</text>
</comment>
<sequence length="103" mass="11296">MVVAPKTPIHHPSTPLLNMPIPPKQPARSPLLYHQNAIIQSTKPDETITHFTSNQTKPESSKTLPHDMTSSLHTSHQTLACKINTKKSTEMLQKSSTPSHGVG</sequence>
<dbReference type="AlphaFoldDB" id="A0A8T0GR54"/>
<protein>
    <submittedName>
        <fullName evidence="2">Uncharacterized protein</fullName>
    </submittedName>
</protein>
<feature type="region of interest" description="Disordered" evidence="1">
    <location>
        <begin position="1"/>
        <end position="23"/>
    </location>
</feature>
<feature type="compositionally biased region" description="Polar residues" evidence="1">
    <location>
        <begin position="49"/>
        <end position="78"/>
    </location>
</feature>
<proteinExistence type="predicted"/>
<gene>
    <name evidence="2" type="ORF">KC19_9G062800</name>
</gene>
<keyword evidence="3" id="KW-1185">Reference proteome</keyword>
<evidence type="ECO:0000256" key="1">
    <source>
        <dbReference type="SAM" id="MobiDB-lite"/>
    </source>
</evidence>
<organism evidence="2 3">
    <name type="scientific">Ceratodon purpureus</name>
    <name type="common">Fire moss</name>
    <name type="synonym">Dicranum purpureum</name>
    <dbReference type="NCBI Taxonomy" id="3225"/>
    <lineage>
        <taxon>Eukaryota</taxon>
        <taxon>Viridiplantae</taxon>
        <taxon>Streptophyta</taxon>
        <taxon>Embryophyta</taxon>
        <taxon>Bryophyta</taxon>
        <taxon>Bryophytina</taxon>
        <taxon>Bryopsida</taxon>
        <taxon>Dicranidae</taxon>
        <taxon>Pseudoditrichales</taxon>
        <taxon>Ditrichaceae</taxon>
        <taxon>Ceratodon</taxon>
    </lineage>
</organism>
<reference evidence="2" key="1">
    <citation type="submission" date="2020-06" db="EMBL/GenBank/DDBJ databases">
        <title>WGS assembly of Ceratodon purpureus strain R40.</title>
        <authorList>
            <person name="Carey S.B."/>
            <person name="Jenkins J."/>
            <person name="Shu S."/>
            <person name="Lovell J.T."/>
            <person name="Sreedasyam A."/>
            <person name="Maumus F."/>
            <person name="Tiley G.P."/>
            <person name="Fernandez-Pozo N."/>
            <person name="Barry K."/>
            <person name="Chen C."/>
            <person name="Wang M."/>
            <person name="Lipzen A."/>
            <person name="Daum C."/>
            <person name="Saski C.A."/>
            <person name="Payton A.C."/>
            <person name="Mcbreen J.C."/>
            <person name="Conrad R.E."/>
            <person name="Kollar L.M."/>
            <person name="Olsson S."/>
            <person name="Huttunen S."/>
            <person name="Landis J.B."/>
            <person name="Wickett N.J."/>
            <person name="Johnson M.G."/>
            <person name="Rensing S.A."/>
            <person name="Grimwood J."/>
            <person name="Schmutz J."/>
            <person name="Mcdaniel S.F."/>
        </authorList>
    </citation>
    <scope>NUCLEOTIDE SEQUENCE</scope>
    <source>
        <strain evidence="2">R40</strain>
    </source>
</reference>
<name>A0A8T0GR54_CERPU</name>
<evidence type="ECO:0000313" key="3">
    <source>
        <dbReference type="Proteomes" id="UP000822688"/>
    </source>
</evidence>
<evidence type="ECO:0000313" key="2">
    <source>
        <dbReference type="EMBL" id="KAG0561413.1"/>
    </source>
</evidence>
<accession>A0A8T0GR54</accession>
<dbReference type="EMBL" id="CM026430">
    <property type="protein sequence ID" value="KAG0561413.1"/>
    <property type="molecule type" value="Genomic_DNA"/>
</dbReference>
<feature type="region of interest" description="Disordered" evidence="1">
    <location>
        <begin position="43"/>
        <end position="78"/>
    </location>
</feature>
<dbReference type="Proteomes" id="UP000822688">
    <property type="component" value="Chromosome 9"/>
</dbReference>